<dbReference type="InterPro" id="IPR041775">
    <property type="entry name" value="Ror-like_CRD"/>
</dbReference>
<feature type="compositionally biased region" description="Basic residues" evidence="12">
    <location>
        <begin position="831"/>
        <end position="843"/>
    </location>
</feature>
<feature type="compositionally biased region" description="Basic residues" evidence="12">
    <location>
        <begin position="679"/>
        <end position="690"/>
    </location>
</feature>
<feature type="compositionally biased region" description="Polar residues" evidence="12">
    <location>
        <begin position="40"/>
        <end position="56"/>
    </location>
</feature>
<evidence type="ECO:0000256" key="5">
    <source>
        <dbReference type="ARBA" id="ARBA00022741"/>
    </source>
</evidence>
<dbReference type="GO" id="GO:0003714">
    <property type="term" value="F:transcription corepressor activity"/>
    <property type="evidence" value="ECO:0007669"/>
    <property type="project" value="TreeGrafter"/>
</dbReference>
<dbReference type="STRING" id="34691.A0A182X8J8"/>
<sequence>MLKVIYILTIAGCLHTPVTFGREQQQQQYQQQQQHQQNQPNHYTSNTSNGLTFTPSGTAGYARTATTGDGSNSYSPNGKFKRRKKTEKLHQQQQQDALEEDTIEPGVCQVYTGTTCEQYLRNQTVFVTPDITMEILEERLKSAYGVIRESKDMNANCRVYALPSLCYSILPVCRTPELTNHQYFANRAAAEAAQRAATIGRGKMRAHEKKNNRKQLLVKAALSTVATPYEERGNGTLTTTERLRVYFSGGVTPDLGGRFFDGEIVTENSLPPRYDNARRGRRAAGHQQYVQPGEEITVLSYTSSSSGPKKSYPPTRNTENLRRICRNDCELLENELCQKEYAIAKRHPTIGQKLPLEECDDLPLQKSVDGTILNGIGGLGSSGDMECMRLGIDLDIKPNDDCYWENGASYRGIMDRTKSSKICMRWSKLMHTMSEFPHLAGHNYCRNPPHAGPMDAPWCYVDMQKTIEYCDIPKCSERMWMYIIIGFVAVISPLFIGIGVFCCRKYRKHGVSNIQNINLPNADKNIYGNSRLNSPIEMTSLIANQSSTGAASRNAENGEQNEQGGFNRKGSMLSVNTNRMSSQGNLNIATPSSSSSHHSLSRERNGDGRSDQQLQMQQQQQQQLAQPLHAQSQQRKHHHHSLEREKILRTNQLQHQQQQQQLQQQQHQQAGPPHTVTSRPHHQHHQHHHSLDRSNSAAAGRLDESNVSAGDQFETQSNRSFYHNASASRSNKSIHSMQEPGQHHHTSNHHAHPHQQQHHGHHGGPQQPSMGHPQGYKNFSLPRKSIDSGHEYGLDGASGADLASLAAASCSPGYPAAGNRAEMKARPPKDPHRHHHHHHHHGSGRSSRNRIDAVAAVGSSISSLPGSSDLASELDRQAQHIPKNSTQSLVAGQQQQQQPMAGAAPQPMPSIGRKPSHSGSILSVASSTSEQACGISSFQPGFSSPAPTVTANGIVTGVGDAPMLPQSALMQSSYHEG</sequence>
<evidence type="ECO:0000256" key="13">
    <source>
        <dbReference type="SAM" id="Phobius"/>
    </source>
</evidence>
<dbReference type="FunFam" id="1.10.2000.10:FF:000018">
    <property type="entry name" value="Tyrosine-protein kinase receptor"/>
    <property type="match status" value="1"/>
</dbReference>
<dbReference type="GO" id="GO:0016020">
    <property type="term" value="C:membrane"/>
    <property type="evidence" value="ECO:0007669"/>
    <property type="project" value="UniProtKB-SubCell"/>
</dbReference>
<keyword evidence="7" id="KW-0805">Transcription regulation</keyword>
<feature type="region of interest" description="Disordered" evidence="12">
    <location>
        <begin position="884"/>
        <end position="925"/>
    </location>
</feature>
<dbReference type="InterPro" id="IPR000001">
    <property type="entry name" value="Kringle"/>
</dbReference>
<dbReference type="PROSITE" id="PS50070">
    <property type="entry name" value="KRINGLE_2"/>
    <property type="match status" value="1"/>
</dbReference>
<evidence type="ECO:0000259" key="16">
    <source>
        <dbReference type="PROSITE" id="PS50070"/>
    </source>
</evidence>
<organism evidence="17 18">
    <name type="scientific">Anopheles quadriannulatus</name>
    <name type="common">Mosquito</name>
    <dbReference type="NCBI Taxonomy" id="34691"/>
    <lineage>
        <taxon>Eukaryota</taxon>
        <taxon>Metazoa</taxon>
        <taxon>Ecdysozoa</taxon>
        <taxon>Arthropoda</taxon>
        <taxon>Hexapoda</taxon>
        <taxon>Insecta</taxon>
        <taxon>Pterygota</taxon>
        <taxon>Neoptera</taxon>
        <taxon>Endopterygota</taxon>
        <taxon>Diptera</taxon>
        <taxon>Nematocera</taxon>
        <taxon>Culicoidea</taxon>
        <taxon>Culicidae</taxon>
        <taxon>Anophelinae</taxon>
        <taxon>Anopheles</taxon>
    </lineage>
</organism>
<comment type="caution">
    <text evidence="11">Lacks conserved residue(s) required for the propagation of feature annotation.</text>
</comment>
<evidence type="ECO:0000256" key="7">
    <source>
        <dbReference type="ARBA" id="ARBA00023015"/>
    </source>
</evidence>
<proteinExistence type="predicted"/>
<feature type="region of interest" description="Disordered" evidence="12">
    <location>
        <begin position="816"/>
        <end position="849"/>
    </location>
</feature>
<evidence type="ECO:0008006" key="19">
    <source>
        <dbReference type="Google" id="ProtNLM"/>
    </source>
</evidence>
<dbReference type="FunFam" id="1.10.2000.10:FF:000025">
    <property type="entry name" value="Tyrosine-protein kinase receptor"/>
    <property type="match status" value="1"/>
</dbReference>
<dbReference type="SMART" id="SM00130">
    <property type="entry name" value="KR"/>
    <property type="match status" value="1"/>
</dbReference>
<feature type="compositionally biased region" description="Low complexity" evidence="12">
    <location>
        <begin position="891"/>
        <end position="905"/>
    </location>
</feature>
<feature type="compositionally biased region" description="Polar residues" evidence="12">
    <location>
        <begin position="705"/>
        <end position="736"/>
    </location>
</feature>
<dbReference type="Proteomes" id="UP000076407">
    <property type="component" value="Unassembled WGS sequence"/>
</dbReference>
<keyword evidence="5" id="KW-0547">Nucleotide-binding</keyword>
<evidence type="ECO:0000259" key="15">
    <source>
        <dbReference type="PROSITE" id="PS50038"/>
    </source>
</evidence>
<dbReference type="FunFam" id="2.40.20.10:FF:000021">
    <property type="entry name" value="Tyrosine-protein kinase receptor"/>
    <property type="match status" value="1"/>
</dbReference>
<feature type="compositionally biased region" description="Low complexity" evidence="12">
    <location>
        <begin position="57"/>
        <end position="70"/>
    </location>
</feature>
<feature type="domain" description="FZ" evidence="15">
    <location>
        <begin position="103"/>
        <end position="390"/>
    </location>
</feature>
<evidence type="ECO:0000313" key="18">
    <source>
        <dbReference type="Proteomes" id="UP000076407"/>
    </source>
</evidence>
<evidence type="ECO:0000256" key="2">
    <source>
        <dbReference type="ARBA" id="ARBA00004479"/>
    </source>
</evidence>
<evidence type="ECO:0000256" key="3">
    <source>
        <dbReference type="ARBA" id="ARBA00022553"/>
    </source>
</evidence>
<dbReference type="Pfam" id="PF00051">
    <property type="entry name" value="Kringle"/>
    <property type="match status" value="1"/>
</dbReference>
<feature type="compositionally biased region" description="Low complexity" evidence="12">
    <location>
        <begin position="764"/>
        <end position="775"/>
    </location>
</feature>
<evidence type="ECO:0000256" key="9">
    <source>
        <dbReference type="ARBA" id="ARBA00023163"/>
    </source>
</evidence>
<dbReference type="CDD" id="cd00108">
    <property type="entry name" value="KR"/>
    <property type="match status" value="1"/>
</dbReference>
<evidence type="ECO:0000256" key="4">
    <source>
        <dbReference type="ARBA" id="ARBA00022572"/>
    </source>
</evidence>
<feature type="compositionally biased region" description="Basic residues" evidence="12">
    <location>
        <begin position="743"/>
        <end position="762"/>
    </location>
</feature>
<evidence type="ECO:0000256" key="10">
    <source>
        <dbReference type="ARBA" id="ARBA00023242"/>
    </source>
</evidence>
<feature type="region of interest" description="Disordered" evidence="12">
    <location>
        <begin position="25"/>
        <end position="98"/>
    </location>
</feature>
<keyword evidence="4 11" id="KW-0420">Kringle</keyword>
<evidence type="ECO:0000313" key="17">
    <source>
        <dbReference type="EnsemblMetazoa" id="AQUA006136-PA"/>
    </source>
</evidence>
<protein>
    <recommendedName>
        <fullName evidence="19">Kringle domain-containing protein</fullName>
    </recommendedName>
</protein>
<keyword evidence="13" id="KW-0812">Transmembrane</keyword>
<dbReference type="Gene3D" id="2.40.20.10">
    <property type="entry name" value="Plasminogen Kringle 4"/>
    <property type="match status" value="1"/>
</dbReference>
<keyword evidence="13" id="KW-0472">Membrane</keyword>
<dbReference type="CDD" id="cd07459">
    <property type="entry name" value="CRD_TK_ROR_like"/>
    <property type="match status" value="1"/>
</dbReference>
<dbReference type="VEuPathDB" id="VectorBase:AQUA006136"/>
<feature type="compositionally biased region" description="Basic and acidic residues" evidence="12">
    <location>
        <begin position="600"/>
        <end position="610"/>
    </location>
</feature>
<keyword evidence="18" id="KW-1185">Reference proteome</keyword>
<comment type="subcellular location">
    <subcellularLocation>
        <location evidence="2">Membrane</location>
        <topology evidence="2">Single-pass type I membrane protein</topology>
    </subcellularLocation>
    <subcellularLocation>
        <location evidence="1">Nucleus</location>
    </subcellularLocation>
</comment>
<name>A0A182X8J8_ANOQN</name>
<feature type="region of interest" description="Disordered" evidence="12">
    <location>
        <begin position="545"/>
        <end position="784"/>
    </location>
</feature>
<dbReference type="InterPro" id="IPR038178">
    <property type="entry name" value="Kringle_sf"/>
</dbReference>
<evidence type="ECO:0000256" key="1">
    <source>
        <dbReference type="ARBA" id="ARBA00004123"/>
    </source>
</evidence>
<evidence type="ECO:0000256" key="11">
    <source>
        <dbReference type="PROSITE-ProRule" id="PRU00121"/>
    </source>
</evidence>
<keyword evidence="8" id="KW-1015">Disulfide bond</keyword>
<keyword evidence="10" id="KW-0539">Nucleus</keyword>
<evidence type="ECO:0000256" key="8">
    <source>
        <dbReference type="ARBA" id="ARBA00023157"/>
    </source>
</evidence>
<feature type="compositionally biased region" description="Polar residues" evidence="12">
    <location>
        <begin position="573"/>
        <end position="591"/>
    </location>
</feature>
<feature type="compositionally biased region" description="Low complexity" evidence="12">
    <location>
        <begin position="25"/>
        <end position="39"/>
    </location>
</feature>
<dbReference type="PANTHER" id="PTHR13859:SF11">
    <property type="entry name" value="GRUNGE, ISOFORM J"/>
    <property type="match status" value="1"/>
</dbReference>
<dbReference type="GO" id="GO:0005634">
    <property type="term" value="C:nucleus"/>
    <property type="evidence" value="ECO:0007669"/>
    <property type="project" value="UniProtKB-SubCell"/>
</dbReference>
<evidence type="ECO:0000256" key="6">
    <source>
        <dbReference type="ARBA" id="ARBA00022840"/>
    </source>
</evidence>
<feature type="signal peptide" evidence="14">
    <location>
        <begin position="1"/>
        <end position="21"/>
    </location>
</feature>
<dbReference type="PRINTS" id="PR00018">
    <property type="entry name" value="KRINGLE"/>
</dbReference>
<dbReference type="Gene3D" id="1.10.2000.10">
    <property type="entry name" value="Frizzled cysteine-rich domain"/>
    <property type="match status" value="2"/>
</dbReference>
<dbReference type="SUPFAM" id="SSF57440">
    <property type="entry name" value="Kringle-like"/>
    <property type="match status" value="1"/>
</dbReference>
<keyword evidence="9" id="KW-0804">Transcription</keyword>
<dbReference type="GO" id="GO:0005524">
    <property type="term" value="F:ATP binding"/>
    <property type="evidence" value="ECO:0007669"/>
    <property type="project" value="UniProtKB-KW"/>
</dbReference>
<keyword evidence="14" id="KW-0732">Signal</keyword>
<dbReference type="PROSITE" id="PS50038">
    <property type="entry name" value="FZ"/>
    <property type="match status" value="1"/>
</dbReference>
<feature type="compositionally biased region" description="Low complexity" evidence="12">
    <location>
        <begin position="612"/>
        <end position="633"/>
    </location>
</feature>
<keyword evidence="6" id="KW-0067">ATP-binding</keyword>
<dbReference type="PANTHER" id="PTHR13859">
    <property type="entry name" value="ATROPHIN-RELATED"/>
    <property type="match status" value="1"/>
</dbReference>
<keyword evidence="13" id="KW-1133">Transmembrane helix</keyword>
<feature type="compositionally biased region" description="Basic and acidic residues" evidence="12">
    <location>
        <begin position="821"/>
        <end position="830"/>
    </location>
</feature>
<dbReference type="EnsemblMetazoa" id="AQUA006136-RA">
    <property type="protein sequence ID" value="AQUA006136-PA"/>
    <property type="gene ID" value="AQUA006136"/>
</dbReference>
<accession>A0A182X8J8</accession>
<dbReference type="InterPro" id="IPR013806">
    <property type="entry name" value="Kringle-like"/>
</dbReference>
<feature type="compositionally biased region" description="Low complexity" evidence="12">
    <location>
        <begin position="652"/>
        <end position="669"/>
    </location>
</feature>
<feature type="transmembrane region" description="Helical" evidence="13">
    <location>
        <begin position="479"/>
        <end position="503"/>
    </location>
</feature>
<dbReference type="InterPro" id="IPR020067">
    <property type="entry name" value="Frizzled_dom"/>
</dbReference>
<feature type="chain" id="PRO_5008142615" description="Kringle domain-containing protein" evidence="14">
    <location>
        <begin position="22"/>
        <end position="977"/>
    </location>
</feature>
<evidence type="ECO:0000256" key="14">
    <source>
        <dbReference type="SAM" id="SignalP"/>
    </source>
</evidence>
<keyword evidence="3" id="KW-0597">Phosphoprotein</keyword>
<reference evidence="17" key="1">
    <citation type="submission" date="2020-05" db="UniProtKB">
        <authorList>
            <consortium name="EnsemblMetazoa"/>
        </authorList>
    </citation>
    <scope>IDENTIFICATION</scope>
    <source>
        <strain evidence="17">SANGQUA</strain>
    </source>
</reference>
<dbReference type="InterPro" id="IPR036790">
    <property type="entry name" value="Frizzled_dom_sf"/>
</dbReference>
<feature type="domain" description="Kringle" evidence="16">
    <location>
        <begin position="401"/>
        <end position="475"/>
    </location>
</feature>
<evidence type="ECO:0000256" key="12">
    <source>
        <dbReference type="SAM" id="MobiDB-lite"/>
    </source>
</evidence>
<dbReference type="AlphaFoldDB" id="A0A182X8J8"/>
<feature type="compositionally biased region" description="Polar residues" evidence="12">
    <location>
        <begin position="545"/>
        <end position="564"/>
    </location>
</feature>